<accession>A0A7S3B181</accession>
<dbReference type="EMBL" id="HBHX01040614">
    <property type="protein sequence ID" value="CAE0121838.1"/>
    <property type="molecule type" value="Transcribed_RNA"/>
</dbReference>
<proteinExistence type="predicted"/>
<protein>
    <submittedName>
        <fullName evidence="1">Uncharacterized protein</fullName>
    </submittedName>
</protein>
<organism evidence="1">
    <name type="scientific">Haptolina ericina</name>
    <dbReference type="NCBI Taxonomy" id="156174"/>
    <lineage>
        <taxon>Eukaryota</taxon>
        <taxon>Haptista</taxon>
        <taxon>Haptophyta</taxon>
        <taxon>Prymnesiophyceae</taxon>
        <taxon>Prymnesiales</taxon>
        <taxon>Prymnesiaceae</taxon>
        <taxon>Haptolina</taxon>
    </lineage>
</organism>
<reference evidence="1" key="1">
    <citation type="submission" date="2021-01" db="EMBL/GenBank/DDBJ databases">
        <authorList>
            <person name="Corre E."/>
            <person name="Pelletier E."/>
            <person name="Niang G."/>
            <person name="Scheremetjew M."/>
            <person name="Finn R."/>
            <person name="Kale V."/>
            <person name="Holt S."/>
            <person name="Cochrane G."/>
            <person name="Meng A."/>
            <person name="Brown T."/>
            <person name="Cohen L."/>
        </authorList>
    </citation>
    <scope>NUCLEOTIDE SEQUENCE</scope>
    <source>
        <strain evidence="1">CCMP281</strain>
    </source>
</reference>
<sequence>MAEEGEVGKTVGYITDCEIYQSPAPPAPPHPNAGEKYEWSCHGFDSIGNITEEVFDFWHPKRPGSVVTAAEDAIAIQKLSALGKAGKPVCCTGNPELRDFSRAGMRADETGD</sequence>
<name>A0A7S3B181_9EUKA</name>
<dbReference type="AlphaFoldDB" id="A0A7S3B181"/>
<evidence type="ECO:0000313" key="1">
    <source>
        <dbReference type="EMBL" id="CAE0121838.1"/>
    </source>
</evidence>
<gene>
    <name evidence="1" type="ORF">HERI1096_LOCUS22539</name>
</gene>